<name>A0A564WCN4_9PROT</name>
<feature type="region of interest" description="Disordered" evidence="1">
    <location>
        <begin position="1"/>
        <end position="27"/>
    </location>
</feature>
<evidence type="ECO:0000313" key="2">
    <source>
        <dbReference type="EMBL" id="VUX46267.1"/>
    </source>
</evidence>
<sequence length="106" mass="12068">MQASGREVLDRGQADPSRTFPTTGSVGISTRKNWERYRIRNLSTSVRVAQVRSEELAAESRFALLTDQEKDKQCGLRIIFLRFLVKDGARPLEPLLMRFLAKTGEK</sequence>
<reference evidence="2" key="1">
    <citation type="submission" date="2018-11" db="EMBL/GenBank/DDBJ databases">
        <authorList>
            <person name="Onetto C."/>
        </authorList>
    </citation>
    <scope>NUCLEOTIDE SEQUENCE [LARGE SCALE GENOMIC DNA]</scope>
</reference>
<dbReference type="EMBL" id="UXAT02000012">
    <property type="protein sequence ID" value="VUX46267.1"/>
    <property type="molecule type" value="Genomic_DNA"/>
</dbReference>
<proteinExistence type="predicted"/>
<keyword evidence="3" id="KW-1185">Reference proteome</keyword>
<comment type="caution">
    <text evidence="2">The sequence shown here is derived from an EMBL/GenBank/DDBJ whole genome shotgun (WGS) entry which is preliminary data.</text>
</comment>
<gene>
    <name evidence="2" type="ORF">DF3PA_20167</name>
</gene>
<evidence type="ECO:0000313" key="3">
    <source>
        <dbReference type="Proteomes" id="UP000326641"/>
    </source>
</evidence>
<accession>A0A564WCN4</accession>
<protein>
    <submittedName>
        <fullName evidence="2">Uncharacterized protein</fullName>
    </submittedName>
</protein>
<organism evidence="2 3">
    <name type="scientific">Candidatus Defluviicoccus seviourii</name>
    <dbReference type="NCBI Taxonomy" id="2565273"/>
    <lineage>
        <taxon>Bacteria</taxon>
        <taxon>Pseudomonadati</taxon>
        <taxon>Pseudomonadota</taxon>
        <taxon>Alphaproteobacteria</taxon>
        <taxon>Rhodospirillales</taxon>
        <taxon>Rhodospirillaceae</taxon>
        <taxon>Defluviicoccus</taxon>
    </lineage>
</organism>
<dbReference type="AlphaFoldDB" id="A0A564WCN4"/>
<dbReference type="Proteomes" id="UP000326641">
    <property type="component" value="Unassembled WGS sequence"/>
</dbReference>
<evidence type="ECO:0000256" key="1">
    <source>
        <dbReference type="SAM" id="MobiDB-lite"/>
    </source>
</evidence>